<protein>
    <submittedName>
        <fullName evidence="3">PEP-CTERM sorting domain-containing protein</fullName>
    </submittedName>
</protein>
<keyword evidence="4" id="KW-1185">Reference proteome</keyword>
<feature type="signal peptide" evidence="1">
    <location>
        <begin position="1"/>
        <end position="20"/>
    </location>
</feature>
<evidence type="ECO:0000259" key="2">
    <source>
        <dbReference type="Pfam" id="PF07589"/>
    </source>
</evidence>
<evidence type="ECO:0000313" key="4">
    <source>
        <dbReference type="Proteomes" id="UP001201463"/>
    </source>
</evidence>
<evidence type="ECO:0000313" key="3">
    <source>
        <dbReference type="EMBL" id="MCE4536534.1"/>
    </source>
</evidence>
<sequence length="208" mass="21148">MNKTLVAWALALGVAMPAAAATGVFGSYLAIDTDGAGATAPTWYGAQQPGSQWLSAFGGANLGSFALGSTATLAGAELLTWKNGGGDITGATLNWRVDGGSYQSIAIGWTANSTFTDVAGNTFTNWGDQKWAGLSTSSTNFLAGLSAGTHTLQVYFTGLSNEGNRDSGSAANPFSASFAVTSPVPEPASPMLLFAGLALLAVLKRRRA</sequence>
<dbReference type="InterPro" id="IPR013424">
    <property type="entry name" value="Ice-binding_C"/>
</dbReference>
<dbReference type="EMBL" id="JAJTWT010000002">
    <property type="protein sequence ID" value="MCE4536534.1"/>
    <property type="molecule type" value="Genomic_DNA"/>
</dbReference>
<feature type="chain" id="PRO_5047055257" evidence="1">
    <location>
        <begin position="21"/>
        <end position="208"/>
    </location>
</feature>
<gene>
    <name evidence="3" type="ORF">LXT12_04620</name>
</gene>
<comment type="caution">
    <text evidence="3">The sequence shown here is derived from an EMBL/GenBank/DDBJ whole genome shotgun (WGS) entry which is preliminary data.</text>
</comment>
<dbReference type="RefSeq" id="WP_233389948.1">
    <property type="nucleotide sequence ID" value="NZ_JAJTWT010000002.1"/>
</dbReference>
<name>A0ABS8XDM9_9BURK</name>
<accession>A0ABS8XDM9</accession>
<evidence type="ECO:0000256" key="1">
    <source>
        <dbReference type="SAM" id="SignalP"/>
    </source>
</evidence>
<feature type="domain" description="Ice-binding protein C-terminal" evidence="2">
    <location>
        <begin position="183"/>
        <end position="207"/>
    </location>
</feature>
<proteinExistence type="predicted"/>
<dbReference type="NCBIfam" id="TIGR02595">
    <property type="entry name" value="PEP_CTERM"/>
    <property type="match status" value="1"/>
</dbReference>
<dbReference type="Pfam" id="PF07589">
    <property type="entry name" value="PEP-CTERM"/>
    <property type="match status" value="1"/>
</dbReference>
<reference evidence="3 4" key="1">
    <citation type="submission" date="2021-12" db="EMBL/GenBank/DDBJ databases">
        <title>Genome seq of p7.</title>
        <authorList>
            <person name="Seo T."/>
        </authorList>
    </citation>
    <scope>NUCLEOTIDE SEQUENCE [LARGE SCALE GENOMIC DNA]</scope>
    <source>
        <strain evidence="3 4">P7</strain>
    </source>
</reference>
<dbReference type="Proteomes" id="UP001201463">
    <property type="component" value="Unassembled WGS sequence"/>
</dbReference>
<organism evidence="3 4">
    <name type="scientific">Pelomonas caseinilytica</name>
    <dbReference type="NCBI Taxonomy" id="2906763"/>
    <lineage>
        <taxon>Bacteria</taxon>
        <taxon>Pseudomonadati</taxon>
        <taxon>Pseudomonadota</taxon>
        <taxon>Betaproteobacteria</taxon>
        <taxon>Burkholderiales</taxon>
        <taxon>Sphaerotilaceae</taxon>
        <taxon>Roseateles</taxon>
    </lineage>
</organism>
<keyword evidence="1" id="KW-0732">Signal</keyword>